<evidence type="ECO:0000256" key="1">
    <source>
        <dbReference type="SAM" id="MobiDB-lite"/>
    </source>
</evidence>
<feature type="region of interest" description="Disordered" evidence="1">
    <location>
        <begin position="108"/>
        <end position="149"/>
    </location>
</feature>
<evidence type="ECO:0000313" key="3">
    <source>
        <dbReference type="Proteomes" id="UP001497516"/>
    </source>
</evidence>
<dbReference type="EMBL" id="OZ034820">
    <property type="protein sequence ID" value="CAL1404050.1"/>
    <property type="molecule type" value="Genomic_DNA"/>
</dbReference>
<reference evidence="2 3" key="1">
    <citation type="submission" date="2024-04" db="EMBL/GenBank/DDBJ databases">
        <authorList>
            <person name="Fracassetti M."/>
        </authorList>
    </citation>
    <scope>NUCLEOTIDE SEQUENCE [LARGE SCALE GENOMIC DNA]</scope>
</reference>
<feature type="region of interest" description="Disordered" evidence="1">
    <location>
        <begin position="1"/>
        <end position="90"/>
    </location>
</feature>
<gene>
    <name evidence="2" type="ORF">LTRI10_LOCUS43936</name>
</gene>
<evidence type="ECO:0000313" key="2">
    <source>
        <dbReference type="EMBL" id="CAL1404050.1"/>
    </source>
</evidence>
<organism evidence="2 3">
    <name type="scientific">Linum trigynum</name>
    <dbReference type="NCBI Taxonomy" id="586398"/>
    <lineage>
        <taxon>Eukaryota</taxon>
        <taxon>Viridiplantae</taxon>
        <taxon>Streptophyta</taxon>
        <taxon>Embryophyta</taxon>
        <taxon>Tracheophyta</taxon>
        <taxon>Spermatophyta</taxon>
        <taxon>Magnoliopsida</taxon>
        <taxon>eudicotyledons</taxon>
        <taxon>Gunneridae</taxon>
        <taxon>Pentapetalae</taxon>
        <taxon>rosids</taxon>
        <taxon>fabids</taxon>
        <taxon>Malpighiales</taxon>
        <taxon>Linaceae</taxon>
        <taxon>Linum</taxon>
    </lineage>
</organism>
<accession>A0AAV2G2S7</accession>
<feature type="compositionally biased region" description="Polar residues" evidence="1">
    <location>
        <begin position="1"/>
        <end position="10"/>
    </location>
</feature>
<keyword evidence="3" id="KW-1185">Reference proteome</keyword>
<dbReference type="AlphaFoldDB" id="A0AAV2G2S7"/>
<dbReference type="Proteomes" id="UP001497516">
    <property type="component" value="Chromosome 7"/>
</dbReference>
<name>A0AAV2G2S7_9ROSI</name>
<protein>
    <submittedName>
        <fullName evidence="2">Uncharacterized protein</fullName>
    </submittedName>
</protein>
<proteinExistence type="predicted"/>
<feature type="compositionally biased region" description="Polar residues" evidence="1">
    <location>
        <begin position="76"/>
        <end position="90"/>
    </location>
</feature>
<sequence length="149" mass="16029">MAAPSSSGTTALADKPPDTVGGRRPPPGSSSPDGESEKETVQAKKKVRPTNFDKTYPADEDGGTASMDTEEDSIRTQEATGTEGGTNSWFGSAKRLFSDVLKDETWYVEESDSEDVAQREKEEDNIPNIDDDPKCPHNPIHSGAEDKVA</sequence>